<evidence type="ECO:0000313" key="9">
    <source>
        <dbReference type="EMBL" id="EMR13209.1"/>
    </source>
</evidence>
<keyword evidence="10" id="KW-1185">Reference proteome</keyword>
<dbReference type="InterPro" id="IPR036909">
    <property type="entry name" value="Cyt_c-like_dom_sf"/>
</dbReference>
<evidence type="ECO:0000256" key="6">
    <source>
        <dbReference type="PROSITE-ProRule" id="PRU00433"/>
    </source>
</evidence>
<reference evidence="9 10" key="1">
    <citation type="journal article" date="2013" name="Genome Announc.">
        <title>Draft Genome Sequence of Methylophaga lonarensis MPLT, a Haloalkaliphilic (Non-Methane-Utilizing) Methylotroph.</title>
        <authorList>
            <person name="Shetty S.A."/>
            <person name="Marathe N.P."/>
            <person name="Munot H."/>
            <person name="Antony C.P."/>
            <person name="Dhotre D.P."/>
            <person name="Murrell J.C."/>
            <person name="Shouche Y.S."/>
        </authorList>
    </citation>
    <scope>NUCLEOTIDE SEQUENCE [LARGE SCALE GENOMIC DNA]</scope>
    <source>
        <strain evidence="9 10">MPL</strain>
    </source>
</reference>
<evidence type="ECO:0000256" key="3">
    <source>
        <dbReference type="ARBA" id="ARBA00022723"/>
    </source>
</evidence>
<dbReference type="STRING" id="1286106.MPL1_06400"/>
<dbReference type="eggNOG" id="COG2863">
    <property type="taxonomic scope" value="Bacteria"/>
</dbReference>
<keyword evidence="2 6" id="KW-0349">Heme</keyword>
<protein>
    <submittedName>
        <fullName evidence="9">Cytochrome c, class I</fullName>
    </submittedName>
</protein>
<dbReference type="PATRIC" id="fig|1286106.3.peg.1288"/>
<evidence type="ECO:0000256" key="7">
    <source>
        <dbReference type="SAM" id="SignalP"/>
    </source>
</evidence>
<feature type="domain" description="Cytochrome c" evidence="8">
    <location>
        <begin position="16"/>
        <end position="96"/>
    </location>
</feature>
<dbReference type="GO" id="GO:0020037">
    <property type="term" value="F:heme binding"/>
    <property type="evidence" value="ECO:0007669"/>
    <property type="project" value="InterPro"/>
</dbReference>
<organism evidence="9 10">
    <name type="scientific">Methylophaga lonarensis MPL</name>
    <dbReference type="NCBI Taxonomy" id="1286106"/>
    <lineage>
        <taxon>Bacteria</taxon>
        <taxon>Pseudomonadati</taxon>
        <taxon>Pseudomonadota</taxon>
        <taxon>Gammaproteobacteria</taxon>
        <taxon>Thiotrichales</taxon>
        <taxon>Piscirickettsiaceae</taxon>
        <taxon>Methylophaga</taxon>
    </lineage>
</organism>
<dbReference type="Pfam" id="PF00034">
    <property type="entry name" value="Cytochrom_C"/>
    <property type="match status" value="1"/>
</dbReference>
<evidence type="ECO:0000259" key="8">
    <source>
        <dbReference type="PROSITE" id="PS51007"/>
    </source>
</evidence>
<dbReference type="PROSITE" id="PS51007">
    <property type="entry name" value="CYTC"/>
    <property type="match status" value="1"/>
</dbReference>
<evidence type="ECO:0000256" key="5">
    <source>
        <dbReference type="ARBA" id="ARBA00023004"/>
    </source>
</evidence>
<dbReference type="GO" id="GO:0009055">
    <property type="term" value="F:electron transfer activity"/>
    <property type="evidence" value="ECO:0007669"/>
    <property type="project" value="InterPro"/>
</dbReference>
<proteinExistence type="predicted"/>
<gene>
    <name evidence="9" type="ORF">MPL1_06400</name>
</gene>
<dbReference type="OrthoDB" id="188778at2"/>
<feature type="chain" id="PRO_5004083029" evidence="7">
    <location>
        <begin position="21"/>
        <end position="96"/>
    </location>
</feature>
<keyword evidence="4" id="KW-0249">Electron transport</keyword>
<keyword evidence="1" id="KW-0813">Transport</keyword>
<keyword evidence="5 6" id="KW-0408">Iron</keyword>
<comment type="caution">
    <text evidence="9">The sequence shown here is derived from an EMBL/GenBank/DDBJ whole genome shotgun (WGS) entry which is preliminary data.</text>
</comment>
<dbReference type="Gene3D" id="1.10.760.10">
    <property type="entry name" value="Cytochrome c-like domain"/>
    <property type="match status" value="1"/>
</dbReference>
<dbReference type="InterPro" id="IPR050597">
    <property type="entry name" value="Cytochrome_c_Oxidase_Subunit"/>
</dbReference>
<evidence type="ECO:0000256" key="4">
    <source>
        <dbReference type="ARBA" id="ARBA00022982"/>
    </source>
</evidence>
<dbReference type="Proteomes" id="UP000012019">
    <property type="component" value="Unassembled WGS sequence"/>
</dbReference>
<name>M7PS05_9GAMM</name>
<evidence type="ECO:0000313" key="10">
    <source>
        <dbReference type="Proteomes" id="UP000012019"/>
    </source>
</evidence>
<dbReference type="SUPFAM" id="SSF46626">
    <property type="entry name" value="Cytochrome c"/>
    <property type="match status" value="1"/>
</dbReference>
<sequence length="96" mass="10577">MQKQLLVAMIIFLAMPAVQAEQNVVLLASTCAACHGTEGRSVGGMPRLAGLEQSYFIEQMLQFQTGQRPATVMMHHATGYTAEEIAKLARYFSEQE</sequence>
<keyword evidence="7" id="KW-0732">Signal</keyword>
<dbReference type="EMBL" id="APHR01000031">
    <property type="protein sequence ID" value="EMR13209.1"/>
    <property type="molecule type" value="Genomic_DNA"/>
</dbReference>
<dbReference type="RefSeq" id="WP_009726278.1">
    <property type="nucleotide sequence ID" value="NZ_APHR01000031.1"/>
</dbReference>
<feature type="signal peptide" evidence="7">
    <location>
        <begin position="1"/>
        <end position="20"/>
    </location>
</feature>
<dbReference type="AlphaFoldDB" id="M7PS05"/>
<keyword evidence="3 6" id="KW-0479">Metal-binding</keyword>
<dbReference type="InterPro" id="IPR009056">
    <property type="entry name" value="Cyt_c-like_dom"/>
</dbReference>
<dbReference type="PANTHER" id="PTHR33751:SF9">
    <property type="entry name" value="CYTOCHROME C4"/>
    <property type="match status" value="1"/>
</dbReference>
<accession>M7PS05</accession>
<dbReference type="PANTHER" id="PTHR33751">
    <property type="entry name" value="CBB3-TYPE CYTOCHROME C OXIDASE SUBUNIT FIXP"/>
    <property type="match status" value="1"/>
</dbReference>
<evidence type="ECO:0000256" key="2">
    <source>
        <dbReference type="ARBA" id="ARBA00022617"/>
    </source>
</evidence>
<dbReference type="GO" id="GO:0046872">
    <property type="term" value="F:metal ion binding"/>
    <property type="evidence" value="ECO:0007669"/>
    <property type="project" value="UniProtKB-KW"/>
</dbReference>
<evidence type="ECO:0000256" key="1">
    <source>
        <dbReference type="ARBA" id="ARBA00022448"/>
    </source>
</evidence>